<dbReference type="EMBL" id="KK852651">
    <property type="protein sequence ID" value="KDR19434.1"/>
    <property type="molecule type" value="Genomic_DNA"/>
</dbReference>
<dbReference type="InterPro" id="IPR003395">
    <property type="entry name" value="RecF/RecN/SMC_N"/>
</dbReference>
<dbReference type="GO" id="GO:0005694">
    <property type="term" value="C:chromosome"/>
    <property type="evidence" value="ECO:0007669"/>
    <property type="project" value="InterPro"/>
</dbReference>
<dbReference type="GO" id="GO:0051276">
    <property type="term" value="P:chromosome organization"/>
    <property type="evidence" value="ECO:0007669"/>
    <property type="project" value="InterPro"/>
</dbReference>
<reference evidence="4 5" key="1">
    <citation type="journal article" date="2014" name="Nat. Commun.">
        <title>Molecular traces of alternative social organization in a termite genome.</title>
        <authorList>
            <person name="Terrapon N."/>
            <person name="Li C."/>
            <person name="Robertson H.M."/>
            <person name="Ji L."/>
            <person name="Meng X."/>
            <person name="Booth W."/>
            <person name="Chen Z."/>
            <person name="Childers C.P."/>
            <person name="Glastad K.M."/>
            <person name="Gokhale K."/>
            <person name="Gowin J."/>
            <person name="Gronenberg W."/>
            <person name="Hermansen R.A."/>
            <person name="Hu H."/>
            <person name="Hunt B.G."/>
            <person name="Huylmans A.K."/>
            <person name="Khalil S.M."/>
            <person name="Mitchell R.D."/>
            <person name="Munoz-Torres M.C."/>
            <person name="Mustard J.A."/>
            <person name="Pan H."/>
            <person name="Reese J.T."/>
            <person name="Scharf M.E."/>
            <person name="Sun F."/>
            <person name="Vogel H."/>
            <person name="Xiao J."/>
            <person name="Yang W."/>
            <person name="Yang Z."/>
            <person name="Yang Z."/>
            <person name="Zhou J."/>
            <person name="Zhu J."/>
            <person name="Brent C.S."/>
            <person name="Elsik C.G."/>
            <person name="Goodisman M.A."/>
            <person name="Liberles D.A."/>
            <person name="Roe R.M."/>
            <person name="Vargo E.L."/>
            <person name="Vilcinskas A."/>
            <person name="Wang J."/>
            <person name="Bornberg-Bauer E."/>
            <person name="Korb J."/>
            <person name="Zhang G."/>
            <person name="Liebig J."/>
        </authorList>
    </citation>
    <scope>NUCLEOTIDE SEQUENCE [LARGE SCALE GENOMIC DNA]</scope>
    <source>
        <tissue evidence="4">Whole organism</tissue>
    </source>
</reference>
<dbReference type="Gene3D" id="3.40.50.300">
    <property type="entry name" value="P-loop containing nucleotide triphosphate hydrolases"/>
    <property type="match status" value="1"/>
</dbReference>
<organism evidence="4 5">
    <name type="scientific">Zootermopsis nevadensis</name>
    <name type="common">Dampwood termite</name>
    <dbReference type="NCBI Taxonomy" id="136037"/>
    <lineage>
        <taxon>Eukaryota</taxon>
        <taxon>Metazoa</taxon>
        <taxon>Ecdysozoa</taxon>
        <taxon>Arthropoda</taxon>
        <taxon>Hexapoda</taxon>
        <taxon>Insecta</taxon>
        <taxon>Pterygota</taxon>
        <taxon>Neoptera</taxon>
        <taxon>Polyneoptera</taxon>
        <taxon>Dictyoptera</taxon>
        <taxon>Blattodea</taxon>
        <taxon>Blattoidea</taxon>
        <taxon>Termitoidae</taxon>
        <taxon>Termopsidae</taxon>
        <taxon>Zootermopsis</taxon>
    </lineage>
</organism>
<dbReference type="InParanoid" id="A0A067R7Q4"/>
<dbReference type="PANTHER" id="PTHR43977">
    <property type="entry name" value="STRUCTURAL MAINTENANCE OF CHROMOSOMES PROTEIN 3"/>
    <property type="match status" value="1"/>
</dbReference>
<sequence>MKNVFGRTVLCRNMQVAFHFVDEYHLDCITLEGDQALRSGSLCGGYRDKSRSTILVYKNYTLLQKLLNETEEEVQKIKNEIKDIRDEMTQYTTDKQKLERKIMNAKSASEHVKSRKILLSDDLDGVKEVRAKKEKLQEQYHSTLEVLQARRTALESELNHEMTSHLSESEQMEVDQLNNDIRRLTEECKKLFSERLQLQYDRVLLLKNTFTKQHETLSETLENLKEDSICRSLDLTKMILESMSKDLDDIQEQLKDTEKAIQETKEEQMSVLDKLKSQKAEETKIQKEVDDYDKEIKLFAAKKNTLMIRIEECNESIAKLGPLPLQEQTRYQNMGTKQILKMLTGVNRKLKKFHKMNIQAECQYADLLNKDKNAKLKLESLEEGYNGILELLHVLETQKNDAVLFTFRQASENFSSMFKKLVPTGRAQLTMKTSENDVVRIEDVADVSTIKGVGISVSFDANGLEVHDMKETSGGEKSLLALTLIFALQKCSPVPFCVIDEVDSMLDGAYRPALAQLISELSKETQFIVTTHGHDIINYGDQFYGVKNINQISHVNIITKQEALEFMA</sequence>
<keyword evidence="5" id="KW-1185">Reference proteome</keyword>
<dbReference type="SUPFAM" id="SSF57997">
    <property type="entry name" value="Tropomyosin"/>
    <property type="match status" value="1"/>
</dbReference>
<dbReference type="STRING" id="136037.A0A067R7Q4"/>
<evidence type="ECO:0000313" key="4">
    <source>
        <dbReference type="EMBL" id="KDR19434.1"/>
    </source>
</evidence>
<dbReference type="Gene3D" id="3.30.70.1620">
    <property type="match status" value="1"/>
</dbReference>
<keyword evidence="1 2" id="KW-0175">Coiled coil</keyword>
<evidence type="ECO:0000256" key="2">
    <source>
        <dbReference type="SAM" id="Coils"/>
    </source>
</evidence>
<dbReference type="eggNOG" id="KOG0964">
    <property type="taxonomic scope" value="Eukaryota"/>
</dbReference>
<accession>A0A067R7Q4</accession>
<evidence type="ECO:0000256" key="1">
    <source>
        <dbReference type="ARBA" id="ARBA00023054"/>
    </source>
</evidence>
<dbReference type="OMA" id="KCNEDLK"/>
<dbReference type="SUPFAM" id="SSF52540">
    <property type="entry name" value="P-loop containing nucleoside triphosphate hydrolases"/>
    <property type="match status" value="1"/>
</dbReference>
<feature type="coiled-coil region" evidence="2">
    <location>
        <begin position="60"/>
        <end position="295"/>
    </location>
</feature>
<gene>
    <name evidence="4" type="ORF">L798_06208</name>
</gene>
<name>A0A067R7Q4_ZOONE</name>
<dbReference type="AlphaFoldDB" id="A0A067R7Q4"/>
<evidence type="ECO:0000313" key="5">
    <source>
        <dbReference type="Proteomes" id="UP000027135"/>
    </source>
</evidence>
<proteinExistence type="predicted"/>
<feature type="domain" description="RecF/RecN/SMC N-terminal" evidence="3">
    <location>
        <begin position="231"/>
        <end position="549"/>
    </location>
</feature>
<dbReference type="Pfam" id="PF02463">
    <property type="entry name" value="SMC_N"/>
    <property type="match status" value="1"/>
</dbReference>
<evidence type="ECO:0000259" key="3">
    <source>
        <dbReference type="Pfam" id="PF02463"/>
    </source>
</evidence>
<dbReference type="Proteomes" id="UP000027135">
    <property type="component" value="Unassembled WGS sequence"/>
</dbReference>
<dbReference type="InterPro" id="IPR036277">
    <property type="entry name" value="SMC_hinge_sf"/>
</dbReference>
<protein>
    <submittedName>
        <fullName evidence="4">Structural maintenance of chromosomes protein 3</fullName>
    </submittedName>
</protein>
<dbReference type="InterPro" id="IPR027417">
    <property type="entry name" value="P-loop_NTPase"/>
</dbReference>
<dbReference type="SUPFAM" id="SSF75553">
    <property type="entry name" value="Smc hinge domain"/>
    <property type="match status" value="1"/>
</dbReference>
<dbReference type="GO" id="GO:0005524">
    <property type="term" value="F:ATP binding"/>
    <property type="evidence" value="ECO:0007669"/>
    <property type="project" value="InterPro"/>
</dbReference>